<organism evidence="1 2">
    <name type="scientific">Glomerella acutata</name>
    <name type="common">Colletotrichum acutatum</name>
    <dbReference type="NCBI Taxonomy" id="27357"/>
    <lineage>
        <taxon>Eukaryota</taxon>
        <taxon>Fungi</taxon>
        <taxon>Dikarya</taxon>
        <taxon>Ascomycota</taxon>
        <taxon>Pezizomycotina</taxon>
        <taxon>Sordariomycetes</taxon>
        <taxon>Hypocreomycetidae</taxon>
        <taxon>Glomerellales</taxon>
        <taxon>Glomerellaceae</taxon>
        <taxon>Colletotrichum</taxon>
        <taxon>Colletotrichum acutatum species complex</taxon>
    </lineage>
</organism>
<accession>A0AAD8UM23</accession>
<reference evidence="1" key="1">
    <citation type="submission" date="2021-12" db="EMBL/GenBank/DDBJ databases">
        <title>Comparative genomics, transcriptomics and evolutionary studies reveal genomic signatures of adaptation to plant cell wall in hemibiotrophic fungi.</title>
        <authorList>
            <consortium name="DOE Joint Genome Institute"/>
            <person name="Baroncelli R."/>
            <person name="Diaz J.F."/>
            <person name="Benocci T."/>
            <person name="Peng M."/>
            <person name="Battaglia E."/>
            <person name="Haridas S."/>
            <person name="Andreopoulos W."/>
            <person name="Labutti K."/>
            <person name="Pangilinan J."/>
            <person name="Floch G.L."/>
            <person name="Makela M.R."/>
            <person name="Henrissat B."/>
            <person name="Grigoriev I.V."/>
            <person name="Crouch J.A."/>
            <person name="De Vries R.P."/>
            <person name="Sukno S.A."/>
            <person name="Thon M.R."/>
        </authorList>
    </citation>
    <scope>NUCLEOTIDE SEQUENCE</scope>
    <source>
        <strain evidence="1">CBS 112980</strain>
    </source>
</reference>
<dbReference type="EMBL" id="JAHMHS010000037">
    <property type="protein sequence ID" value="KAK1725853.1"/>
    <property type="molecule type" value="Genomic_DNA"/>
</dbReference>
<dbReference type="Proteomes" id="UP001244207">
    <property type="component" value="Unassembled WGS sequence"/>
</dbReference>
<protein>
    <submittedName>
        <fullName evidence="1">Uncharacterized protein</fullName>
    </submittedName>
</protein>
<comment type="caution">
    <text evidence="1">The sequence shown here is derived from an EMBL/GenBank/DDBJ whole genome shotgun (WGS) entry which is preliminary data.</text>
</comment>
<proteinExistence type="predicted"/>
<dbReference type="GeneID" id="85386011"/>
<evidence type="ECO:0000313" key="2">
    <source>
        <dbReference type="Proteomes" id="UP001244207"/>
    </source>
</evidence>
<dbReference type="RefSeq" id="XP_060365908.1">
    <property type="nucleotide sequence ID" value="XM_060502112.1"/>
</dbReference>
<gene>
    <name evidence="1" type="ORF">BDZ83DRAFT_278165</name>
</gene>
<name>A0AAD8UM23_GLOAC</name>
<sequence length="88" mass="9847">MSGMRRSPYLGMRIARFPAPNFVLTETTPFAMLMLSACWLPANTFEVQAAVIDPRTPYSHIRVFSLDCPLISHHVSACSRMDVMDVDG</sequence>
<dbReference type="AlphaFoldDB" id="A0AAD8UM23"/>
<evidence type="ECO:0000313" key="1">
    <source>
        <dbReference type="EMBL" id="KAK1725853.1"/>
    </source>
</evidence>
<keyword evidence="2" id="KW-1185">Reference proteome</keyword>